<keyword evidence="5 7" id="KW-1133">Transmembrane helix</keyword>
<dbReference type="PROSITE" id="PS50929">
    <property type="entry name" value="ABC_TM1F"/>
    <property type="match status" value="1"/>
</dbReference>
<dbReference type="SMART" id="SM00382">
    <property type="entry name" value="AAA"/>
    <property type="match status" value="1"/>
</dbReference>
<dbReference type="InterPro" id="IPR027417">
    <property type="entry name" value="P-loop_NTPase"/>
</dbReference>
<comment type="subcellular location">
    <subcellularLocation>
        <location evidence="1">Cell membrane</location>
        <topology evidence="1">Multi-pass membrane protein</topology>
    </subcellularLocation>
</comment>
<name>A0ABN1RPA3_9ACTN</name>
<feature type="transmembrane region" description="Helical" evidence="7">
    <location>
        <begin position="157"/>
        <end position="176"/>
    </location>
</feature>
<feature type="domain" description="ABC transporter" evidence="8">
    <location>
        <begin position="334"/>
        <end position="569"/>
    </location>
</feature>
<evidence type="ECO:0000256" key="7">
    <source>
        <dbReference type="SAM" id="Phobius"/>
    </source>
</evidence>
<dbReference type="InterPro" id="IPR036640">
    <property type="entry name" value="ABC1_TM_sf"/>
</dbReference>
<reference evidence="10 11" key="1">
    <citation type="journal article" date="2019" name="Int. J. Syst. Evol. Microbiol.">
        <title>The Global Catalogue of Microorganisms (GCM) 10K type strain sequencing project: providing services to taxonomists for standard genome sequencing and annotation.</title>
        <authorList>
            <consortium name="The Broad Institute Genomics Platform"/>
            <consortium name="The Broad Institute Genome Sequencing Center for Infectious Disease"/>
            <person name="Wu L."/>
            <person name="Ma J."/>
        </authorList>
    </citation>
    <scope>NUCLEOTIDE SEQUENCE [LARGE SCALE GENOMIC DNA]</scope>
    <source>
        <strain evidence="10 11">JCM 10696</strain>
    </source>
</reference>
<keyword evidence="4 10" id="KW-0067">ATP-binding</keyword>
<feature type="transmembrane region" description="Helical" evidence="7">
    <location>
        <begin position="234"/>
        <end position="261"/>
    </location>
</feature>
<evidence type="ECO:0000256" key="4">
    <source>
        <dbReference type="ARBA" id="ARBA00022840"/>
    </source>
</evidence>
<dbReference type="SUPFAM" id="SSF90123">
    <property type="entry name" value="ABC transporter transmembrane region"/>
    <property type="match status" value="1"/>
</dbReference>
<keyword evidence="11" id="KW-1185">Reference proteome</keyword>
<dbReference type="InterPro" id="IPR003439">
    <property type="entry name" value="ABC_transporter-like_ATP-bd"/>
</dbReference>
<dbReference type="SUPFAM" id="SSF52540">
    <property type="entry name" value="P-loop containing nucleoside triphosphate hydrolases"/>
    <property type="match status" value="1"/>
</dbReference>
<accession>A0ABN1RPA3</accession>
<evidence type="ECO:0000259" key="8">
    <source>
        <dbReference type="PROSITE" id="PS50893"/>
    </source>
</evidence>
<dbReference type="Gene3D" id="1.20.1560.10">
    <property type="entry name" value="ABC transporter type 1, transmembrane domain"/>
    <property type="match status" value="1"/>
</dbReference>
<gene>
    <name evidence="10" type="ORF">GCM10009550_53000</name>
</gene>
<comment type="caution">
    <text evidence="10">The sequence shown here is derived from an EMBL/GenBank/DDBJ whole genome shotgun (WGS) entry which is preliminary data.</text>
</comment>
<dbReference type="RefSeq" id="WP_344243675.1">
    <property type="nucleotide sequence ID" value="NZ_BAAAHH010000025.1"/>
</dbReference>
<dbReference type="PANTHER" id="PTHR43394:SF1">
    <property type="entry name" value="ATP-BINDING CASSETTE SUB-FAMILY B MEMBER 10, MITOCHONDRIAL"/>
    <property type="match status" value="1"/>
</dbReference>
<dbReference type="InterPro" id="IPR011527">
    <property type="entry name" value="ABC1_TM_dom"/>
</dbReference>
<evidence type="ECO:0000313" key="10">
    <source>
        <dbReference type="EMBL" id="GAA0961029.1"/>
    </source>
</evidence>
<keyword evidence="3" id="KW-0547">Nucleotide-binding</keyword>
<evidence type="ECO:0000313" key="11">
    <source>
        <dbReference type="Proteomes" id="UP001500665"/>
    </source>
</evidence>
<dbReference type="Pfam" id="PF00664">
    <property type="entry name" value="ABC_membrane"/>
    <property type="match status" value="1"/>
</dbReference>
<protein>
    <submittedName>
        <fullName evidence="10">ABC transporter ATP-binding protein</fullName>
    </submittedName>
</protein>
<dbReference type="PROSITE" id="PS50893">
    <property type="entry name" value="ABC_TRANSPORTER_2"/>
    <property type="match status" value="1"/>
</dbReference>
<dbReference type="Pfam" id="PF00005">
    <property type="entry name" value="ABC_tran"/>
    <property type="match status" value="1"/>
</dbReference>
<evidence type="ECO:0000256" key="3">
    <source>
        <dbReference type="ARBA" id="ARBA00022741"/>
    </source>
</evidence>
<keyword evidence="6 7" id="KW-0472">Membrane</keyword>
<dbReference type="Proteomes" id="UP001500665">
    <property type="component" value="Unassembled WGS sequence"/>
</dbReference>
<feature type="transmembrane region" description="Helical" evidence="7">
    <location>
        <begin position="127"/>
        <end position="151"/>
    </location>
</feature>
<keyword evidence="2 7" id="KW-0812">Transmembrane</keyword>
<dbReference type="InterPro" id="IPR039421">
    <property type="entry name" value="Type_1_exporter"/>
</dbReference>
<dbReference type="PROSITE" id="PS00211">
    <property type="entry name" value="ABC_TRANSPORTER_1"/>
    <property type="match status" value="1"/>
</dbReference>
<feature type="transmembrane region" description="Helical" evidence="7">
    <location>
        <begin position="57"/>
        <end position="80"/>
    </location>
</feature>
<evidence type="ECO:0000256" key="1">
    <source>
        <dbReference type="ARBA" id="ARBA00004651"/>
    </source>
</evidence>
<feature type="domain" description="ABC transmembrane type-1" evidence="9">
    <location>
        <begin position="18"/>
        <end position="300"/>
    </location>
</feature>
<dbReference type="InterPro" id="IPR003593">
    <property type="entry name" value="AAA+_ATPase"/>
</dbReference>
<sequence>MLARLLREHLRPYRRELVLILLLQILTVLGMLFMPALNADIVDEGVVAGDTGRILELGLVMLAVALAGAAGSIGATYYAARAAMAVGRDLRADLFTKVQTFSGREVGRFGTPSLITRVTNDVQQVQMVALLTFNMLITAPIMCVGGIVMALRENVSLSAVLLLALPAMAVIFAVILRRMRPLYLRTQEYLDTLNRVLREQITGVRVVRAFVKEDTERERFRRTNRELRGVSTRVGFLIAMMFPLVMLLANLSSVGVLWFGAHRVDAGTMGVGSLMAFLAYLMMILMTVMFATFTVLLMPRAEVSAQRIREVLDTVSSVVPSARPVRELPARGRVELRGVGFGYPGAEQPVLHDVDLVAEPGEVVAIVGSTGSGKTTLLDLIPRLFDTTAGTVLVGGVDVRELDPSLLSSTVGYILQKPFLFSGTVASNLRYGRPDATEDELWRALEVAQARDFVEALPEGLEAPVNQGGGNLSGGQRQRLAIARTLVARPDVYLFDDAFSALDYATDAALRASLPAYTSGATVLIVAQRVSTIRHADRIVVLDRGTVVGTGTHHELMAGNSTYREIVLSQLTESEAA</sequence>
<feature type="transmembrane region" description="Helical" evidence="7">
    <location>
        <begin position="17"/>
        <end position="37"/>
    </location>
</feature>
<feature type="transmembrane region" description="Helical" evidence="7">
    <location>
        <begin position="273"/>
        <end position="297"/>
    </location>
</feature>
<dbReference type="GO" id="GO:0005524">
    <property type="term" value="F:ATP binding"/>
    <property type="evidence" value="ECO:0007669"/>
    <property type="project" value="UniProtKB-KW"/>
</dbReference>
<dbReference type="Gene3D" id="3.40.50.300">
    <property type="entry name" value="P-loop containing nucleotide triphosphate hydrolases"/>
    <property type="match status" value="1"/>
</dbReference>
<evidence type="ECO:0000256" key="2">
    <source>
        <dbReference type="ARBA" id="ARBA00022692"/>
    </source>
</evidence>
<proteinExistence type="predicted"/>
<evidence type="ECO:0000256" key="5">
    <source>
        <dbReference type="ARBA" id="ARBA00022989"/>
    </source>
</evidence>
<organism evidence="10 11">
    <name type="scientific">Actinocorallia libanotica</name>
    <dbReference type="NCBI Taxonomy" id="46162"/>
    <lineage>
        <taxon>Bacteria</taxon>
        <taxon>Bacillati</taxon>
        <taxon>Actinomycetota</taxon>
        <taxon>Actinomycetes</taxon>
        <taxon>Streptosporangiales</taxon>
        <taxon>Thermomonosporaceae</taxon>
        <taxon>Actinocorallia</taxon>
    </lineage>
</organism>
<dbReference type="PANTHER" id="PTHR43394">
    <property type="entry name" value="ATP-DEPENDENT PERMEASE MDL1, MITOCHONDRIAL"/>
    <property type="match status" value="1"/>
</dbReference>
<dbReference type="EMBL" id="BAAAHH010000025">
    <property type="protein sequence ID" value="GAA0961029.1"/>
    <property type="molecule type" value="Genomic_DNA"/>
</dbReference>
<dbReference type="InterPro" id="IPR017871">
    <property type="entry name" value="ABC_transporter-like_CS"/>
</dbReference>
<evidence type="ECO:0000256" key="6">
    <source>
        <dbReference type="ARBA" id="ARBA00023136"/>
    </source>
</evidence>
<evidence type="ECO:0000259" key="9">
    <source>
        <dbReference type="PROSITE" id="PS50929"/>
    </source>
</evidence>
<dbReference type="CDD" id="cd18548">
    <property type="entry name" value="ABC_6TM_Tm287_like"/>
    <property type="match status" value="1"/>
</dbReference>